<dbReference type="Pfam" id="PF06546">
    <property type="entry name" value="Vert_HS_TF"/>
    <property type="match status" value="1"/>
</dbReference>
<keyword evidence="7" id="KW-0238">DNA-binding</keyword>
<evidence type="ECO:0000256" key="3">
    <source>
        <dbReference type="ARBA" id="ARBA00006403"/>
    </source>
</evidence>
<dbReference type="InterPro" id="IPR000232">
    <property type="entry name" value="HSF_DNA-bd"/>
</dbReference>
<dbReference type="GO" id="GO:0005634">
    <property type="term" value="C:nucleus"/>
    <property type="evidence" value="ECO:0007669"/>
    <property type="project" value="UniProtKB-SubCell"/>
</dbReference>
<dbReference type="GO" id="GO:0000785">
    <property type="term" value="C:chromatin"/>
    <property type="evidence" value="ECO:0007669"/>
    <property type="project" value="UniProtKB-ARBA"/>
</dbReference>
<keyword evidence="10" id="KW-0539">Nucleus</keyword>
<keyword evidence="5" id="KW-0805">Transcription regulation</keyword>
<evidence type="ECO:0000256" key="1">
    <source>
        <dbReference type="ARBA" id="ARBA00004123"/>
    </source>
</evidence>
<evidence type="ECO:0000256" key="9">
    <source>
        <dbReference type="ARBA" id="ARBA00023163"/>
    </source>
</evidence>
<evidence type="ECO:0000256" key="6">
    <source>
        <dbReference type="ARBA" id="ARBA00023016"/>
    </source>
</evidence>
<reference evidence="14" key="3">
    <citation type="submission" date="2025-09" db="UniProtKB">
        <authorList>
            <consortium name="Ensembl"/>
        </authorList>
    </citation>
    <scope>IDENTIFICATION</scope>
</reference>
<dbReference type="InterPro" id="IPR036388">
    <property type="entry name" value="WH-like_DNA-bd_sf"/>
</dbReference>
<proteinExistence type="inferred from homology"/>
<dbReference type="FunFam" id="1.10.10.10:FF:000027">
    <property type="entry name" value="Heat shock transcription factor 1"/>
    <property type="match status" value="1"/>
</dbReference>
<reference evidence="14" key="1">
    <citation type="submission" date="2019-08" db="EMBL/GenBank/DDBJ databases">
        <title>Three high-quality genomes provides insights into domestication of ducks.</title>
        <authorList>
            <person name="Hou Z.C."/>
            <person name="Zhu F."/>
            <person name="Yin Z.T."/>
            <person name="Zhang F."/>
        </authorList>
    </citation>
    <scope>NUCLEOTIDE SEQUENCE [LARGE SCALE GENOMIC DNA]</scope>
</reference>
<dbReference type="GO" id="GO:0003700">
    <property type="term" value="F:DNA-binding transcription factor activity"/>
    <property type="evidence" value="ECO:0007669"/>
    <property type="project" value="InterPro"/>
</dbReference>
<evidence type="ECO:0000259" key="13">
    <source>
        <dbReference type="PROSITE" id="PS00434"/>
    </source>
</evidence>
<dbReference type="GO" id="GO:0042803">
    <property type="term" value="F:protein homodimerization activity"/>
    <property type="evidence" value="ECO:0007669"/>
    <property type="project" value="UniProtKB-ARBA"/>
</dbReference>
<comment type="subcellular location">
    <subcellularLocation>
        <location evidence="2">Cytoplasm</location>
    </subcellularLocation>
    <subcellularLocation>
        <location evidence="1">Nucleus</location>
    </subcellularLocation>
</comment>
<evidence type="ECO:0000256" key="11">
    <source>
        <dbReference type="RuleBase" id="RU004020"/>
    </source>
</evidence>
<dbReference type="Proteomes" id="UP000694400">
    <property type="component" value="Chromosome 2"/>
</dbReference>
<protein>
    <recommendedName>
        <fullName evidence="13">HSF-type DNA-binding domain-containing protein</fullName>
    </recommendedName>
</protein>
<dbReference type="Gene3D" id="1.10.10.10">
    <property type="entry name" value="Winged helix-like DNA-binding domain superfamily/Winged helix DNA-binding domain"/>
    <property type="match status" value="1"/>
</dbReference>
<dbReference type="GO" id="GO:0001046">
    <property type="term" value="F:core promoter sequence-specific DNA binding"/>
    <property type="evidence" value="ECO:0007669"/>
    <property type="project" value="UniProtKB-ARBA"/>
</dbReference>
<sequence length="356" mass="39620">MEGPAGAAAAAAVGTGPGSNVPAFLTKLWTLVEDPDTDPLICWSPSGNSFHVFDQGQFAKEVLPKYFKHNNMASFVRQLNMYGFRKVVHIEQGGLVKPEKDDTEFQHPYFIRGQEHLLENIKRKVTSVSSIKNEDIKVRQDNVTKLLTDIQVMKGKQESMDSKLIAMKHENEALWREVASLRQKHAQQQKVVNKVSPSSHFLIFIVPIHRILGVKRKIPLMLNDSSSAHSMPKYSRQYSLEHVHGSSPYAASSPAYSGSNLYSPDSSANSGPIISDVTELAQSSPSASPSGSLDESQRLLLCLPAQREQAPEGSQSPRNSPSVVRQPRQVELPASWELGWLCPAFTDLLRRRRKRT</sequence>
<organism evidence="14 15">
    <name type="scientific">Anas platyrhynchos</name>
    <name type="common">Mallard</name>
    <name type="synonym">Anas boschas</name>
    <dbReference type="NCBI Taxonomy" id="8839"/>
    <lineage>
        <taxon>Eukaryota</taxon>
        <taxon>Metazoa</taxon>
        <taxon>Chordata</taxon>
        <taxon>Craniata</taxon>
        <taxon>Vertebrata</taxon>
        <taxon>Euteleostomi</taxon>
        <taxon>Archelosauria</taxon>
        <taxon>Archosauria</taxon>
        <taxon>Dinosauria</taxon>
        <taxon>Saurischia</taxon>
        <taxon>Theropoda</taxon>
        <taxon>Coelurosauria</taxon>
        <taxon>Aves</taxon>
        <taxon>Neognathae</taxon>
        <taxon>Galloanserae</taxon>
        <taxon>Anseriformes</taxon>
        <taxon>Anatidae</taxon>
        <taxon>Anatinae</taxon>
        <taxon>Anas</taxon>
    </lineage>
</organism>
<dbReference type="GO" id="GO:0005737">
    <property type="term" value="C:cytoplasm"/>
    <property type="evidence" value="ECO:0007669"/>
    <property type="project" value="UniProtKB-SubCell"/>
</dbReference>
<dbReference type="SMART" id="SM00415">
    <property type="entry name" value="HSF"/>
    <property type="match status" value="1"/>
</dbReference>
<dbReference type="SUPFAM" id="SSF46785">
    <property type="entry name" value="Winged helix' DNA-binding domain"/>
    <property type="match status" value="1"/>
</dbReference>
<evidence type="ECO:0000313" key="14">
    <source>
        <dbReference type="Ensembl" id="ENSAPLP00020011472.1"/>
    </source>
</evidence>
<evidence type="ECO:0000313" key="15">
    <source>
        <dbReference type="Proteomes" id="UP000694400"/>
    </source>
</evidence>
<evidence type="ECO:0000256" key="4">
    <source>
        <dbReference type="ARBA" id="ARBA00022490"/>
    </source>
</evidence>
<dbReference type="Pfam" id="PF00447">
    <property type="entry name" value="HSF_DNA-bind"/>
    <property type="match status" value="1"/>
</dbReference>
<dbReference type="PANTHER" id="PTHR10015:SF274">
    <property type="entry name" value="HEAT SHOCK FACTOR PROTEIN 1"/>
    <property type="match status" value="1"/>
</dbReference>
<dbReference type="PRINTS" id="PR00056">
    <property type="entry name" value="HSFDOMAIN"/>
</dbReference>
<comment type="similarity">
    <text evidence="3 11">Belongs to the HSF family.</text>
</comment>
<dbReference type="PROSITE" id="PS00434">
    <property type="entry name" value="HSF_DOMAIN"/>
    <property type="match status" value="1"/>
</dbReference>
<evidence type="ECO:0000256" key="7">
    <source>
        <dbReference type="ARBA" id="ARBA00023125"/>
    </source>
</evidence>
<keyword evidence="9" id="KW-0804">Transcription</keyword>
<evidence type="ECO:0000256" key="12">
    <source>
        <dbReference type="SAM" id="MobiDB-lite"/>
    </source>
</evidence>
<dbReference type="InterPro" id="IPR010542">
    <property type="entry name" value="Vert_HSTF_C"/>
</dbReference>
<dbReference type="InterPro" id="IPR036390">
    <property type="entry name" value="WH_DNA-bd_sf"/>
</dbReference>
<evidence type="ECO:0000256" key="10">
    <source>
        <dbReference type="ARBA" id="ARBA00023242"/>
    </source>
</evidence>
<accession>A0A8B9ZDQ7</accession>
<dbReference type="PANTHER" id="PTHR10015">
    <property type="entry name" value="HEAT SHOCK TRANSCRIPTION FACTOR"/>
    <property type="match status" value="1"/>
</dbReference>
<keyword evidence="6" id="KW-0346">Stress response</keyword>
<reference evidence="14" key="2">
    <citation type="submission" date="2025-08" db="UniProtKB">
        <authorList>
            <consortium name="Ensembl"/>
        </authorList>
    </citation>
    <scope>IDENTIFICATION</scope>
</reference>
<feature type="compositionally biased region" description="Polar residues" evidence="12">
    <location>
        <begin position="312"/>
        <end position="323"/>
    </location>
</feature>
<keyword evidence="8" id="KW-0010">Activator</keyword>
<name>A0A8B9ZDQ7_ANAPL</name>
<dbReference type="AlphaFoldDB" id="A0A8B9ZDQ7"/>
<evidence type="ECO:0000256" key="8">
    <source>
        <dbReference type="ARBA" id="ARBA00023159"/>
    </source>
</evidence>
<evidence type="ECO:0000256" key="5">
    <source>
        <dbReference type="ARBA" id="ARBA00023015"/>
    </source>
</evidence>
<keyword evidence="4" id="KW-0963">Cytoplasm</keyword>
<dbReference type="Ensembl" id="ENSAPLT00020012348.1">
    <property type="protein sequence ID" value="ENSAPLP00020011472.1"/>
    <property type="gene ID" value="ENSAPLG00020008452.1"/>
</dbReference>
<feature type="domain" description="HSF-type DNA-binding" evidence="13">
    <location>
        <begin position="63"/>
        <end position="87"/>
    </location>
</feature>
<evidence type="ECO:0000256" key="2">
    <source>
        <dbReference type="ARBA" id="ARBA00004496"/>
    </source>
</evidence>
<feature type="region of interest" description="Disordered" evidence="12">
    <location>
        <begin position="307"/>
        <end position="326"/>
    </location>
</feature>